<evidence type="ECO:0000313" key="2">
    <source>
        <dbReference type="EMBL" id="MBC1501811.1"/>
    </source>
</evidence>
<reference evidence="2 3" key="1">
    <citation type="submission" date="2020-03" db="EMBL/GenBank/DDBJ databases">
        <title>Soil Listeria distribution.</title>
        <authorList>
            <person name="Liao J."/>
            <person name="Wiedmann M."/>
        </authorList>
    </citation>
    <scope>NUCLEOTIDE SEQUENCE [LARGE SCALE GENOMIC DNA]</scope>
    <source>
        <strain evidence="2 3">FSL L7-1523</strain>
    </source>
</reference>
<dbReference type="InterPro" id="IPR025882">
    <property type="entry name" value="Toxin_Fst"/>
</dbReference>
<feature type="transmembrane region" description="Helical" evidence="1">
    <location>
        <begin position="6"/>
        <end position="25"/>
    </location>
</feature>
<dbReference type="AlphaFoldDB" id="A0A841Z709"/>
<name>A0A841Z709_9LIST</name>
<proteinExistence type="predicted"/>
<organism evidence="2 3">
    <name type="scientific">Listeria weihenstephanensis</name>
    <dbReference type="NCBI Taxonomy" id="1006155"/>
    <lineage>
        <taxon>Bacteria</taxon>
        <taxon>Bacillati</taxon>
        <taxon>Bacillota</taxon>
        <taxon>Bacilli</taxon>
        <taxon>Bacillales</taxon>
        <taxon>Listeriaceae</taxon>
        <taxon>Listeria</taxon>
    </lineage>
</organism>
<accession>A0A841Z709</accession>
<keyword evidence="1" id="KW-0812">Transmembrane</keyword>
<evidence type="ECO:0000256" key="1">
    <source>
        <dbReference type="SAM" id="Phobius"/>
    </source>
</evidence>
<dbReference type="Pfam" id="PF13955">
    <property type="entry name" value="Fst_toxin"/>
    <property type="match status" value="1"/>
</dbReference>
<dbReference type="EMBL" id="JAARRL010000030">
    <property type="protein sequence ID" value="MBC1501811.1"/>
    <property type="molecule type" value="Genomic_DNA"/>
</dbReference>
<evidence type="ECO:0000313" key="3">
    <source>
        <dbReference type="Proteomes" id="UP000564536"/>
    </source>
</evidence>
<sequence>MMIIFSAVIAPIVVGCVLALFSHWLETRRKHYKRRR</sequence>
<protein>
    <submittedName>
        <fullName evidence="2">Type I toxin-antitoxin system Fst family toxin</fullName>
    </submittedName>
</protein>
<keyword evidence="1" id="KW-0472">Membrane</keyword>
<dbReference type="NCBIfam" id="NF033608">
    <property type="entry name" value="type_I_tox_Fst"/>
    <property type="match status" value="1"/>
</dbReference>
<dbReference type="Proteomes" id="UP000564536">
    <property type="component" value="Unassembled WGS sequence"/>
</dbReference>
<gene>
    <name evidence="2" type="ORF">HB943_14515</name>
</gene>
<comment type="caution">
    <text evidence="2">The sequence shown here is derived from an EMBL/GenBank/DDBJ whole genome shotgun (WGS) entry which is preliminary data.</text>
</comment>
<keyword evidence="1" id="KW-1133">Transmembrane helix</keyword>